<accession>W6V6I3</accession>
<comment type="caution">
    <text evidence="2">The sequence shown here is derived from an EMBL/GenBank/DDBJ whole genome shotgun (WGS) entry which is preliminary data.</text>
</comment>
<proteinExistence type="predicted"/>
<feature type="compositionally biased region" description="Low complexity" evidence="1">
    <location>
        <begin position="101"/>
        <end position="110"/>
    </location>
</feature>
<dbReference type="KEGG" id="egl:EGR_03262"/>
<dbReference type="EMBL" id="APAU02000016">
    <property type="protein sequence ID" value="EUB61989.1"/>
    <property type="molecule type" value="Genomic_DNA"/>
</dbReference>
<gene>
    <name evidence="2" type="ORF">EGR_03262</name>
</gene>
<dbReference type="AlphaFoldDB" id="W6V6I3"/>
<evidence type="ECO:0000313" key="2">
    <source>
        <dbReference type="EMBL" id="EUB61989.1"/>
    </source>
</evidence>
<feature type="compositionally biased region" description="Polar residues" evidence="1">
    <location>
        <begin position="56"/>
        <end position="74"/>
    </location>
</feature>
<protein>
    <submittedName>
        <fullName evidence="2">Uncharacterized protein</fullName>
    </submittedName>
</protein>
<name>W6V6I3_ECHGR</name>
<keyword evidence="3" id="KW-1185">Reference proteome</keyword>
<organism evidence="2 3">
    <name type="scientific">Echinococcus granulosus</name>
    <name type="common">Hydatid tapeworm</name>
    <dbReference type="NCBI Taxonomy" id="6210"/>
    <lineage>
        <taxon>Eukaryota</taxon>
        <taxon>Metazoa</taxon>
        <taxon>Spiralia</taxon>
        <taxon>Lophotrochozoa</taxon>
        <taxon>Platyhelminthes</taxon>
        <taxon>Cestoda</taxon>
        <taxon>Eucestoda</taxon>
        <taxon>Cyclophyllidea</taxon>
        <taxon>Taeniidae</taxon>
        <taxon>Echinococcus</taxon>
        <taxon>Echinococcus granulosus group</taxon>
    </lineage>
</organism>
<sequence length="124" mass="13857">MRMDSHFQSWAFNVHRRRRHCVGSADGACPLMRAYAKPSRRCAALCYNSFRSTNEGQLHSAQGDGSISAQQSCQLGEGYEKPRSNNNNSDNDNDDDDTRNRSSNRSSNKNTKSKAYPCTITTTS</sequence>
<dbReference type="CTD" id="36338977"/>
<feature type="region of interest" description="Disordered" evidence="1">
    <location>
        <begin position="56"/>
        <end position="124"/>
    </location>
</feature>
<evidence type="ECO:0000313" key="3">
    <source>
        <dbReference type="Proteomes" id="UP000019149"/>
    </source>
</evidence>
<dbReference type="RefSeq" id="XP_024353185.1">
    <property type="nucleotide sequence ID" value="XM_024492511.1"/>
</dbReference>
<reference evidence="2 3" key="1">
    <citation type="journal article" date="2013" name="Nat. Genet.">
        <title>The genome of the hydatid tapeworm Echinococcus granulosus.</title>
        <authorList>
            <person name="Zheng H."/>
            <person name="Zhang W."/>
            <person name="Zhang L."/>
            <person name="Zhang Z."/>
            <person name="Li J."/>
            <person name="Lu G."/>
            <person name="Zhu Y."/>
            <person name="Wang Y."/>
            <person name="Huang Y."/>
            <person name="Liu J."/>
            <person name="Kang H."/>
            <person name="Chen J."/>
            <person name="Wang L."/>
            <person name="Chen A."/>
            <person name="Yu S."/>
            <person name="Gao Z."/>
            <person name="Jin L."/>
            <person name="Gu W."/>
            <person name="Wang Z."/>
            <person name="Zhao L."/>
            <person name="Shi B."/>
            <person name="Wen H."/>
            <person name="Lin R."/>
            <person name="Jones M.K."/>
            <person name="Brejova B."/>
            <person name="Vinar T."/>
            <person name="Zhao G."/>
            <person name="McManus D.P."/>
            <person name="Chen Z."/>
            <person name="Zhou Y."/>
            <person name="Wang S."/>
        </authorList>
    </citation>
    <scope>NUCLEOTIDE SEQUENCE [LARGE SCALE GENOMIC DNA]</scope>
</reference>
<evidence type="ECO:0000256" key="1">
    <source>
        <dbReference type="SAM" id="MobiDB-lite"/>
    </source>
</evidence>
<dbReference type="GeneID" id="36338977"/>
<dbReference type="Proteomes" id="UP000019149">
    <property type="component" value="Unassembled WGS sequence"/>
</dbReference>